<protein>
    <submittedName>
        <fullName evidence="2">Uncharacterized protein</fullName>
    </submittedName>
</protein>
<dbReference type="EMBL" id="MGJI01000004">
    <property type="protein sequence ID" value="OGN05745.1"/>
    <property type="molecule type" value="Genomic_DNA"/>
</dbReference>
<organism evidence="2 3">
    <name type="scientific">Candidatus Yanofskybacteria bacterium RIFCSPHIGHO2_01_FULL_44_17</name>
    <dbReference type="NCBI Taxonomy" id="1802668"/>
    <lineage>
        <taxon>Bacteria</taxon>
        <taxon>Candidatus Yanofskyibacteriota</taxon>
    </lineage>
</organism>
<proteinExistence type="predicted"/>
<keyword evidence="1" id="KW-0812">Transmembrane</keyword>
<sequence>MKQILSAVTRILQNRFYLAVCIVIAAIVFSLLFWIQVKTVPGNDSRLQIAVFGWKDWAILAIIAILNSIFITIEIYVFNIKRQFLQKISGSVALVVGGAGTSSGIMASIFSIASCSLCVSAIFGFLGANSVVFLINNRGYVVIATFVLLLLSLYLSSKRFGQTCKECQIKL</sequence>
<feature type="transmembrane region" description="Helical" evidence="1">
    <location>
        <begin position="137"/>
        <end position="155"/>
    </location>
</feature>
<name>A0A1F8EY01_9BACT</name>
<dbReference type="STRING" id="1802668.A2831_03705"/>
<accession>A0A1F8EY01</accession>
<evidence type="ECO:0000256" key="1">
    <source>
        <dbReference type="SAM" id="Phobius"/>
    </source>
</evidence>
<dbReference type="AlphaFoldDB" id="A0A1F8EY01"/>
<keyword evidence="1" id="KW-1133">Transmembrane helix</keyword>
<feature type="transmembrane region" description="Helical" evidence="1">
    <location>
        <begin position="57"/>
        <end position="80"/>
    </location>
</feature>
<keyword evidence="1" id="KW-0472">Membrane</keyword>
<gene>
    <name evidence="2" type="ORF">A2831_03705</name>
</gene>
<evidence type="ECO:0000313" key="2">
    <source>
        <dbReference type="EMBL" id="OGN05745.1"/>
    </source>
</evidence>
<dbReference type="Proteomes" id="UP000177507">
    <property type="component" value="Unassembled WGS sequence"/>
</dbReference>
<feature type="transmembrane region" description="Helical" evidence="1">
    <location>
        <begin position="16"/>
        <end position="37"/>
    </location>
</feature>
<evidence type="ECO:0000313" key="3">
    <source>
        <dbReference type="Proteomes" id="UP000177507"/>
    </source>
</evidence>
<reference evidence="2 3" key="1">
    <citation type="journal article" date="2016" name="Nat. Commun.">
        <title>Thousands of microbial genomes shed light on interconnected biogeochemical processes in an aquifer system.</title>
        <authorList>
            <person name="Anantharaman K."/>
            <person name="Brown C.T."/>
            <person name="Hug L.A."/>
            <person name="Sharon I."/>
            <person name="Castelle C.J."/>
            <person name="Probst A.J."/>
            <person name="Thomas B.C."/>
            <person name="Singh A."/>
            <person name="Wilkins M.J."/>
            <person name="Karaoz U."/>
            <person name="Brodie E.L."/>
            <person name="Williams K.H."/>
            <person name="Hubbard S.S."/>
            <person name="Banfield J.F."/>
        </authorList>
    </citation>
    <scope>NUCLEOTIDE SEQUENCE [LARGE SCALE GENOMIC DNA]</scope>
</reference>
<comment type="caution">
    <text evidence="2">The sequence shown here is derived from an EMBL/GenBank/DDBJ whole genome shotgun (WGS) entry which is preliminary data.</text>
</comment>
<feature type="transmembrane region" description="Helical" evidence="1">
    <location>
        <begin position="92"/>
        <end position="125"/>
    </location>
</feature>